<dbReference type="CDD" id="cd04189">
    <property type="entry name" value="G1P_TT_long"/>
    <property type="match status" value="1"/>
</dbReference>
<dbReference type="EC" id="2.7.7.24" evidence="2"/>
<dbReference type="Proteomes" id="UP001056500">
    <property type="component" value="Chromosome"/>
</dbReference>
<dbReference type="Pfam" id="PF00483">
    <property type="entry name" value="NTP_transferase"/>
    <property type="match status" value="1"/>
</dbReference>
<dbReference type="EMBL" id="CP098755">
    <property type="protein sequence ID" value="USG63460.1"/>
    <property type="molecule type" value="Genomic_DNA"/>
</dbReference>
<dbReference type="InterPro" id="IPR029044">
    <property type="entry name" value="Nucleotide-diphossugar_trans"/>
</dbReference>
<dbReference type="NCBIfam" id="TIGR01208">
    <property type="entry name" value="rmlA_long"/>
    <property type="match status" value="1"/>
</dbReference>
<dbReference type="InterPro" id="IPR005908">
    <property type="entry name" value="G1P_thy_trans_l"/>
</dbReference>
<keyword evidence="3" id="KW-1185">Reference proteome</keyword>
<accession>A0ABY4WCH6</accession>
<dbReference type="GO" id="GO:0008879">
    <property type="term" value="F:glucose-1-phosphate thymidylyltransferase activity"/>
    <property type="evidence" value="ECO:0007669"/>
    <property type="project" value="UniProtKB-EC"/>
</dbReference>
<gene>
    <name evidence="2" type="ORF">NDK47_14870</name>
</gene>
<dbReference type="Gene3D" id="2.160.10.10">
    <property type="entry name" value="Hexapeptide repeat proteins"/>
    <property type="match status" value="1"/>
</dbReference>
<dbReference type="PANTHER" id="PTHR42883">
    <property type="entry name" value="GLUCOSE-1-PHOSPHATE THYMIDYLTRANSFERASE"/>
    <property type="match status" value="1"/>
</dbReference>
<dbReference type="InterPro" id="IPR005835">
    <property type="entry name" value="NTP_transferase_dom"/>
</dbReference>
<dbReference type="PANTHER" id="PTHR42883:SF2">
    <property type="entry name" value="THYMIDYLYLTRANSFERASE"/>
    <property type="match status" value="1"/>
</dbReference>
<evidence type="ECO:0000313" key="3">
    <source>
        <dbReference type="Proteomes" id="UP001056500"/>
    </source>
</evidence>
<organism evidence="2 3">
    <name type="scientific">Brevibacillus ruminantium</name>
    <dbReference type="NCBI Taxonomy" id="2950604"/>
    <lineage>
        <taxon>Bacteria</taxon>
        <taxon>Bacillati</taxon>
        <taxon>Bacillota</taxon>
        <taxon>Bacilli</taxon>
        <taxon>Bacillales</taxon>
        <taxon>Paenibacillaceae</taxon>
        <taxon>Brevibacillus</taxon>
    </lineage>
</organism>
<dbReference type="Gene3D" id="3.90.550.10">
    <property type="entry name" value="Spore Coat Polysaccharide Biosynthesis Protein SpsA, Chain A"/>
    <property type="match status" value="1"/>
</dbReference>
<feature type="domain" description="Nucleotidyl transferase" evidence="1">
    <location>
        <begin position="2"/>
        <end position="231"/>
    </location>
</feature>
<keyword evidence="2" id="KW-0808">Transferase</keyword>
<name>A0ABY4WCH6_9BACL</name>
<evidence type="ECO:0000313" key="2">
    <source>
        <dbReference type="EMBL" id="USG63460.1"/>
    </source>
</evidence>
<keyword evidence="2" id="KW-0548">Nucleotidyltransferase</keyword>
<evidence type="ECO:0000259" key="1">
    <source>
        <dbReference type="Pfam" id="PF00483"/>
    </source>
</evidence>
<dbReference type="RefSeq" id="WP_251870542.1">
    <property type="nucleotide sequence ID" value="NZ_CP098755.1"/>
</dbReference>
<proteinExistence type="predicted"/>
<reference evidence="2" key="1">
    <citation type="submission" date="2022-06" db="EMBL/GenBank/DDBJ databases">
        <title>Genome sequencing of Brevibacillus sp. BB3-R1.</title>
        <authorList>
            <person name="Heo J."/>
            <person name="Lee D."/>
            <person name="Won M."/>
            <person name="Han B.-H."/>
            <person name="Hong S.-B."/>
            <person name="Kwon S.-W."/>
        </authorList>
    </citation>
    <scope>NUCLEOTIDE SEQUENCE</scope>
    <source>
        <strain evidence="2">BB3-R1</strain>
    </source>
</reference>
<sequence>MKGLILCAGRGTRLHPFSYSQPKTLLPVANQPVLLHCIRKLLEVNVKDIGIMIHPSQNQIPEYLGDGSQYGATIRYIRQESLLGIAHAVKIAQPFLQNEPFLLLLGDNLVMDSLSDLIHVFSQSQPDGIVMLSEVEKPQDYGIAEVYEGRLLSVAEKPVQPKSNLAVIGVYLFTNRIFEAITSLQPSSRGEYEITDAIQAMIERGCVIAHSTAHGKYSDVGRIDRWLEANQWMLIQELGNDFSIGKGSVIKDCKIIGPVLIGEGCHLENCRVGPYVSIQDGVQLSNCTHIENSILLENCRLQDIDWKLQNSVFGRSSTVKGDAGKRTGVLIVSDKSSIHFPARGGDGF</sequence>
<protein>
    <submittedName>
        <fullName evidence="2">Glucose-1-phosphate thymidylyltransferase</fullName>
        <ecNumber evidence="2">2.7.7.24</ecNumber>
    </submittedName>
</protein>
<dbReference type="SUPFAM" id="SSF53448">
    <property type="entry name" value="Nucleotide-diphospho-sugar transferases"/>
    <property type="match status" value="1"/>
</dbReference>